<evidence type="ECO:0000313" key="3">
    <source>
        <dbReference type="Proteomes" id="UP001218218"/>
    </source>
</evidence>
<feature type="domain" description="Linalool dehydratase/isomerase" evidence="1">
    <location>
        <begin position="61"/>
        <end position="405"/>
    </location>
</feature>
<organism evidence="2 3">
    <name type="scientific">Mycena albidolilacea</name>
    <dbReference type="NCBI Taxonomy" id="1033008"/>
    <lineage>
        <taxon>Eukaryota</taxon>
        <taxon>Fungi</taxon>
        <taxon>Dikarya</taxon>
        <taxon>Basidiomycota</taxon>
        <taxon>Agaricomycotina</taxon>
        <taxon>Agaricomycetes</taxon>
        <taxon>Agaricomycetidae</taxon>
        <taxon>Agaricales</taxon>
        <taxon>Marasmiineae</taxon>
        <taxon>Mycenaceae</taxon>
        <taxon>Mycena</taxon>
    </lineage>
</organism>
<comment type="caution">
    <text evidence="2">The sequence shown here is derived from an EMBL/GenBank/DDBJ whole genome shotgun (WGS) entry which is preliminary data.</text>
</comment>
<evidence type="ECO:0000313" key="2">
    <source>
        <dbReference type="EMBL" id="KAJ7361045.1"/>
    </source>
</evidence>
<evidence type="ECO:0000259" key="1">
    <source>
        <dbReference type="Pfam" id="PF18566"/>
    </source>
</evidence>
<proteinExistence type="predicted"/>
<dbReference type="AlphaFoldDB" id="A0AAD7F1M7"/>
<name>A0AAD7F1M7_9AGAR</name>
<gene>
    <name evidence="2" type="ORF">DFH08DRAFT_364237</name>
</gene>
<dbReference type="Pfam" id="PF18566">
    <property type="entry name" value="Ldi"/>
    <property type="match status" value="1"/>
</dbReference>
<keyword evidence="3" id="KW-1185">Reference proteome</keyword>
<protein>
    <recommendedName>
        <fullName evidence="1">Linalool dehydratase/isomerase domain-containing protein</fullName>
    </recommendedName>
</protein>
<reference evidence="2" key="1">
    <citation type="submission" date="2023-03" db="EMBL/GenBank/DDBJ databases">
        <title>Massive genome expansion in bonnet fungi (Mycena s.s.) driven by repeated elements and novel gene families across ecological guilds.</title>
        <authorList>
            <consortium name="Lawrence Berkeley National Laboratory"/>
            <person name="Harder C.B."/>
            <person name="Miyauchi S."/>
            <person name="Viragh M."/>
            <person name="Kuo A."/>
            <person name="Thoen E."/>
            <person name="Andreopoulos B."/>
            <person name="Lu D."/>
            <person name="Skrede I."/>
            <person name="Drula E."/>
            <person name="Henrissat B."/>
            <person name="Morin E."/>
            <person name="Kohler A."/>
            <person name="Barry K."/>
            <person name="LaButti K."/>
            <person name="Morin E."/>
            <person name="Salamov A."/>
            <person name="Lipzen A."/>
            <person name="Mereny Z."/>
            <person name="Hegedus B."/>
            <person name="Baldrian P."/>
            <person name="Stursova M."/>
            <person name="Weitz H."/>
            <person name="Taylor A."/>
            <person name="Grigoriev I.V."/>
            <person name="Nagy L.G."/>
            <person name="Martin F."/>
            <person name="Kauserud H."/>
        </authorList>
    </citation>
    <scope>NUCLEOTIDE SEQUENCE</scope>
    <source>
        <strain evidence="2">CBHHK002</strain>
    </source>
</reference>
<dbReference type="InterPro" id="IPR041411">
    <property type="entry name" value="Ldi"/>
</dbReference>
<sequence length="556" mass="62600">MFTPSKLPKTLPSGFLDEVQKLDSLQTGHLRHFHNLATAPLGEWPHMGTQVAGQEWLDSLRYQLSTMAYAAGAAHYHRLPALRSVFKSLLESLIMRMMDKAVWGYWYLTSQSGRMADPDIKELRKPWPNPVSRENIMYSGHLLLMVSLHAMLIGDDKYDAPDALVFDWNPIFWGMGRETFSYTRMTLQDTILNEMEAENWLGVCCEPNCIFVVCNQFPLIAIRYNDARNGTNIIEGVLEKYTAAWKSRQGFLQDDGLFIQMFQVKRGDRILERGVGFTAWACAFMNAWNSDEVHALYPTQALGFLSTVPEDGRVNVNSTPVGVALRTLVKQEGADPDAPETLHRARELAGPPEKRAYTRPDFGYVVQWVSEVGKAETLDGLLRHADAFLSPTWERGGLFYPRYDESEDATGNWTRMDSYTGNAAIGYARLNVRDGQRKMWEAPWTPEHLAHTPYVDGVDLSSGVDFLRGAWDADVGAMIVTLWTWDGSSKTISPVFRNLPEGTYGLYINGELLDMHSVTEAGGSIAATVVAGRVELDLVLLQDTSDIFRDRVMYAR</sequence>
<accession>A0AAD7F1M7</accession>
<dbReference type="EMBL" id="JARIHO010000005">
    <property type="protein sequence ID" value="KAJ7361045.1"/>
    <property type="molecule type" value="Genomic_DNA"/>
</dbReference>
<dbReference type="Proteomes" id="UP001218218">
    <property type="component" value="Unassembled WGS sequence"/>
</dbReference>